<dbReference type="Proteomes" id="UP001206312">
    <property type="component" value="Unassembled WGS sequence"/>
</dbReference>
<evidence type="ECO:0008006" key="4">
    <source>
        <dbReference type="Google" id="ProtNLM"/>
    </source>
</evidence>
<gene>
    <name evidence="2" type="ORF">NG653_09370</name>
</gene>
<keyword evidence="1" id="KW-0732">Signal</keyword>
<dbReference type="EMBL" id="JAMXIB010000006">
    <property type="protein sequence ID" value="MCO5725063.1"/>
    <property type="molecule type" value="Genomic_DNA"/>
</dbReference>
<feature type="signal peptide" evidence="1">
    <location>
        <begin position="1"/>
        <end position="26"/>
    </location>
</feature>
<evidence type="ECO:0000313" key="2">
    <source>
        <dbReference type="EMBL" id="MCO5725063.1"/>
    </source>
</evidence>
<evidence type="ECO:0000313" key="3">
    <source>
        <dbReference type="Proteomes" id="UP001206312"/>
    </source>
</evidence>
<organism evidence="2 3">
    <name type="scientific">Robiginitalea marina</name>
    <dbReference type="NCBI Taxonomy" id="2954105"/>
    <lineage>
        <taxon>Bacteria</taxon>
        <taxon>Pseudomonadati</taxon>
        <taxon>Bacteroidota</taxon>
        <taxon>Flavobacteriia</taxon>
        <taxon>Flavobacteriales</taxon>
        <taxon>Flavobacteriaceae</taxon>
        <taxon>Robiginitalea</taxon>
    </lineage>
</organism>
<accession>A0ABT1B0F3</accession>
<keyword evidence="3" id="KW-1185">Reference proteome</keyword>
<reference evidence="2 3" key="1">
    <citation type="submission" date="2022-06" db="EMBL/GenBank/DDBJ databases">
        <authorList>
            <person name="Xuan X."/>
        </authorList>
    </citation>
    <scope>NUCLEOTIDE SEQUENCE [LARGE SCALE GENOMIC DNA]</scope>
    <source>
        <strain evidence="2 3">2V75</strain>
    </source>
</reference>
<comment type="caution">
    <text evidence="2">The sequence shown here is derived from an EMBL/GenBank/DDBJ whole genome shotgun (WGS) entry which is preliminary data.</text>
</comment>
<dbReference type="PROSITE" id="PS51257">
    <property type="entry name" value="PROKAR_LIPOPROTEIN"/>
    <property type="match status" value="1"/>
</dbReference>
<sequence length="524" mass="59734">MLKPLVNIRFSLPALCLLGLFATSCATRTVHPGFESNEYIRGFRKHFVNREVKVYHTTLADVNYTTRRDTLEALLSGQGLNGVLAYGKTDVPPIYEYYLLVNPKRRKLDLSGYPRVWDTVLRGRRVMFAGRGLGADPFPESDFRQITRSLQVGKGYPEELNPIADLVLRYSESAKFLQAYTEIAAYPVKDDLEKDFRQQMELTYLCMLGENALHRKVLGEREARYPRRPEETRALHERGLAGREEVIGALLSRTGGQQVVMFNENHFMPWHRILVTELLPGLKKQGFQYLALEALLGDSLLNAGAVPDLRSGFYTREQHFYRLLRTAQALGFEFVSYDAWEGDRELLQARNLYRKTLGKDPDARVVVLAGLEHIYERAGDSQSRMAQHFATLYGIDPLTISQTDLAHYRHEMGSELVLVPSDSLERSRWQRVDLHVVNNLGWGYPPGDFRYSNTSGQPLQLALYNTDGWLSDYGYLGDIPEFSALLLPGEAFSVALPEGEYRFLLFDGRGEVVRNVPALEQVRR</sequence>
<name>A0ABT1B0F3_9FLAO</name>
<protein>
    <recommendedName>
        <fullName evidence="4">Haem-binding uptake Tiki superfamily ChaN domain-containing protein</fullName>
    </recommendedName>
</protein>
<dbReference type="RefSeq" id="WP_252741437.1">
    <property type="nucleotide sequence ID" value="NZ_JAMXIB010000006.1"/>
</dbReference>
<proteinExistence type="predicted"/>
<feature type="chain" id="PRO_5045916259" description="Haem-binding uptake Tiki superfamily ChaN domain-containing protein" evidence="1">
    <location>
        <begin position="27"/>
        <end position="524"/>
    </location>
</feature>
<evidence type="ECO:0000256" key="1">
    <source>
        <dbReference type="SAM" id="SignalP"/>
    </source>
</evidence>